<dbReference type="Pfam" id="PF13938">
    <property type="entry name" value="DUF4213"/>
    <property type="match status" value="1"/>
</dbReference>
<dbReference type="Proteomes" id="UP000046155">
    <property type="component" value="Unassembled WGS sequence"/>
</dbReference>
<dbReference type="InterPro" id="IPR025251">
    <property type="entry name" value="DUF4213"/>
</dbReference>
<dbReference type="EMBL" id="CDRZ01000271">
    <property type="protein sequence ID" value="CEO90071.1"/>
    <property type="molecule type" value="Genomic_DNA"/>
</dbReference>
<dbReference type="Pfam" id="PF04016">
    <property type="entry name" value="DUF364"/>
    <property type="match status" value="1"/>
</dbReference>
<evidence type="ECO:0000259" key="1">
    <source>
        <dbReference type="Pfam" id="PF04016"/>
    </source>
</evidence>
<keyword evidence="4" id="KW-1185">Reference proteome</keyword>
<dbReference type="Gene3D" id="3.40.50.11590">
    <property type="match status" value="1"/>
</dbReference>
<reference evidence="4" key="1">
    <citation type="submission" date="2015-01" db="EMBL/GenBank/DDBJ databases">
        <authorList>
            <person name="Manzoor Shahid"/>
            <person name="Zubair Saima"/>
        </authorList>
    </citation>
    <scope>NUCLEOTIDE SEQUENCE [LARGE SCALE GENOMIC DNA]</scope>
    <source>
        <strain evidence="4">Sp3</strain>
    </source>
</reference>
<sequence>MKNSSGILTDTIKEVQRQLGEDLQSLTVEKVNIGIFFTGVKLSNGQGGICFTPIKSIPEAVCCPSSARVMPSSGKLRGRSVNYFLDEMFSSSPMKRALAIAVLNALSSTCWKINPPQDYEIKLGADPLDDVVFPKEARVVVIGALVPYFKMLKKQGLTFSILELDPRTLKEGEMGFYVPPEKADSVIQDADYLIITGTTLINDTLEAILDKAPDHAQIVVVGPTASMLPDAFFQRGVTALGGIAVTQPDHLLDVLAEAGSGYHFYGKSAEKIVISSKPTA</sequence>
<dbReference type="AlphaFoldDB" id="A0A0B7MPV2"/>
<name>A0A0B7MPV2_9FIRM</name>
<feature type="domain" description="DUF4213" evidence="2">
    <location>
        <begin position="18"/>
        <end position="107"/>
    </location>
</feature>
<gene>
    <name evidence="3" type="ORF">SSCH_710015</name>
</gene>
<evidence type="ECO:0000313" key="3">
    <source>
        <dbReference type="EMBL" id="CEO90071.1"/>
    </source>
</evidence>
<proteinExistence type="predicted"/>
<evidence type="ECO:0008006" key="5">
    <source>
        <dbReference type="Google" id="ProtNLM"/>
    </source>
</evidence>
<dbReference type="OrthoDB" id="252759at2"/>
<dbReference type="RefSeq" id="WP_044665886.1">
    <property type="nucleotide sequence ID" value="NZ_CDRZ01000271.1"/>
</dbReference>
<organism evidence="3 4">
    <name type="scientific">Syntrophaceticus schinkii</name>
    <dbReference type="NCBI Taxonomy" id="499207"/>
    <lineage>
        <taxon>Bacteria</taxon>
        <taxon>Bacillati</taxon>
        <taxon>Bacillota</taxon>
        <taxon>Clostridia</taxon>
        <taxon>Thermoanaerobacterales</taxon>
        <taxon>Thermoanaerobacterales Family III. Incertae Sedis</taxon>
        <taxon>Syntrophaceticus</taxon>
    </lineage>
</organism>
<protein>
    <recommendedName>
        <fullName evidence="5">Fis family transcriptional regulator</fullName>
    </recommendedName>
</protein>
<dbReference type="Gene3D" id="3.30.390.100">
    <property type="match status" value="1"/>
</dbReference>
<dbReference type="SUPFAM" id="SSF159713">
    <property type="entry name" value="Dhaf3308-like"/>
    <property type="match status" value="1"/>
</dbReference>
<feature type="domain" description="Putative heavy-metal chelation" evidence="1">
    <location>
        <begin position="131"/>
        <end position="273"/>
    </location>
</feature>
<evidence type="ECO:0000259" key="2">
    <source>
        <dbReference type="Pfam" id="PF13938"/>
    </source>
</evidence>
<accession>A0A0B7MPV2</accession>
<evidence type="ECO:0000313" key="4">
    <source>
        <dbReference type="Proteomes" id="UP000046155"/>
    </source>
</evidence>
<dbReference type="InterPro" id="IPR007161">
    <property type="entry name" value="DUF364"/>
</dbReference>